<evidence type="ECO:0000256" key="2">
    <source>
        <dbReference type="ARBA" id="ARBA00023027"/>
    </source>
</evidence>
<dbReference type="Pfam" id="PF14833">
    <property type="entry name" value="NAD_binding_11"/>
    <property type="match status" value="1"/>
</dbReference>
<organism evidence="5 6">
    <name type="scientific">Sphingomonas natans</name>
    <dbReference type="NCBI Taxonomy" id="3063330"/>
    <lineage>
        <taxon>Bacteria</taxon>
        <taxon>Pseudomonadati</taxon>
        <taxon>Pseudomonadota</taxon>
        <taxon>Alphaproteobacteria</taxon>
        <taxon>Sphingomonadales</taxon>
        <taxon>Sphingomonadaceae</taxon>
        <taxon>Sphingomonas</taxon>
    </lineage>
</organism>
<dbReference type="RefSeq" id="WP_303540645.1">
    <property type="nucleotide sequence ID" value="NZ_JAUOTP010000002.1"/>
</dbReference>
<dbReference type="InterPro" id="IPR013328">
    <property type="entry name" value="6PGD_dom2"/>
</dbReference>
<sequence>MRVAILGLGNMGGAIARNILKAGHDLTVWNRSPDKAAALVEGGATLATTPAEAAAQAEIVFTMLADDRAVEAVTFGEDGLLAADPLCLHVGLSTVSLALARRLAEAQGDRYVSAPVFGRPPAAEAAQLSIVAAGAPASIAHAQPVFDAIGQKTFVVGEDAPAANLVKLCGNFMIMSAIEAMGEAMALAAKNGLDKQALFDVLTGTLFGAPVYRNYGPALIEGTYRPAGFPAPLGLKDMNLVAEAATGARVPMPLLGVIRDHLLQAIARDGDDVDWSAIGKAIGDNAGL</sequence>
<dbReference type="PIRSF" id="PIRSF000103">
    <property type="entry name" value="HIBADH"/>
    <property type="match status" value="1"/>
</dbReference>
<keyword evidence="2" id="KW-0520">NAD</keyword>
<dbReference type="GO" id="GO:0016491">
    <property type="term" value="F:oxidoreductase activity"/>
    <property type="evidence" value="ECO:0007669"/>
    <property type="project" value="UniProtKB-KW"/>
</dbReference>
<keyword evidence="6" id="KW-1185">Reference proteome</keyword>
<evidence type="ECO:0000313" key="6">
    <source>
        <dbReference type="Proteomes" id="UP001169764"/>
    </source>
</evidence>
<evidence type="ECO:0000313" key="5">
    <source>
        <dbReference type="EMBL" id="MDO6413891.1"/>
    </source>
</evidence>
<keyword evidence="1 5" id="KW-0560">Oxidoreductase</keyword>
<evidence type="ECO:0000259" key="4">
    <source>
        <dbReference type="Pfam" id="PF14833"/>
    </source>
</evidence>
<name>A0ABT8Y6D7_9SPHN</name>
<dbReference type="PANTHER" id="PTHR43580:SF2">
    <property type="entry name" value="CYTOKINE-LIKE NUCLEAR FACTOR N-PAC"/>
    <property type="match status" value="1"/>
</dbReference>
<dbReference type="Gene3D" id="1.10.1040.10">
    <property type="entry name" value="N-(1-d-carboxylethyl)-l-norvaline Dehydrogenase, domain 2"/>
    <property type="match status" value="1"/>
</dbReference>
<dbReference type="InterPro" id="IPR015815">
    <property type="entry name" value="HIBADH-related"/>
</dbReference>
<dbReference type="Gene3D" id="3.40.50.720">
    <property type="entry name" value="NAD(P)-binding Rossmann-like Domain"/>
    <property type="match status" value="1"/>
</dbReference>
<dbReference type="InterPro" id="IPR036291">
    <property type="entry name" value="NAD(P)-bd_dom_sf"/>
</dbReference>
<dbReference type="EMBL" id="JAUOTP010000002">
    <property type="protein sequence ID" value="MDO6413891.1"/>
    <property type="molecule type" value="Genomic_DNA"/>
</dbReference>
<dbReference type="InterPro" id="IPR008927">
    <property type="entry name" value="6-PGluconate_DH-like_C_sf"/>
</dbReference>
<dbReference type="InterPro" id="IPR051265">
    <property type="entry name" value="HIBADH-related_NP60_sf"/>
</dbReference>
<dbReference type="InterPro" id="IPR029154">
    <property type="entry name" value="HIBADH-like_NADP-bd"/>
</dbReference>
<comment type="caution">
    <text evidence="5">The sequence shown here is derived from an EMBL/GenBank/DDBJ whole genome shotgun (WGS) entry which is preliminary data.</text>
</comment>
<protein>
    <submittedName>
        <fullName evidence="5">NAD(P)-dependent oxidoreductase</fullName>
        <ecNumber evidence="5">1.1.-.-</ecNumber>
    </submittedName>
</protein>
<dbReference type="InterPro" id="IPR006115">
    <property type="entry name" value="6PGDH_NADP-bd"/>
</dbReference>
<dbReference type="PANTHER" id="PTHR43580">
    <property type="entry name" value="OXIDOREDUCTASE GLYR1-RELATED"/>
    <property type="match status" value="1"/>
</dbReference>
<dbReference type="SUPFAM" id="SSF51735">
    <property type="entry name" value="NAD(P)-binding Rossmann-fold domains"/>
    <property type="match status" value="1"/>
</dbReference>
<evidence type="ECO:0000259" key="3">
    <source>
        <dbReference type="Pfam" id="PF03446"/>
    </source>
</evidence>
<feature type="domain" description="6-phosphogluconate dehydrogenase NADP-binding" evidence="3">
    <location>
        <begin position="3"/>
        <end position="157"/>
    </location>
</feature>
<dbReference type="SUPFAM" id="SSF48179">
    <property type="entry name" value="6-phosphogluconate dehydrogenase C-terminal domain-like"/>
    <property type="match status" value="1"/>
</dbReference>
<gene>
    <name evidence="5" type="ORF">Q4F19_05815</name>
</gene>
<dbReference type="Pfam" id="PF03446">
    <property type="entry name" value="NAD_binding_2"/>
    <property type="match status" value="1"/>
</dbReference>
<dbReference type="Proteomes" id="UP001169764">
    <property type="component" value="Unassembled WGS sequence"/>
</dbReference>
<feature type="domain" description="3-hydroxyisobutyrate dehydrogenase-like NAD-binding" evidence="4">
    <location>
        <begin position="162"/>
        <end position="280"/>
    </location>
</feature>
<reference evidence="5" key="1">
    <citation type="submission" date="2023-07" db="EMBL/GenBank/DDBJ databases">
        <authorList>
            <person name="Kim M."/>
        </authorList>
    </citation>
    <scope>NUCLEOTIDE SEQUENCE</scope>
    <source>
        <strain evidence="5">BIUV-7</strain>
    </source>
</reference>
<evidence type="ECO:0000256" key="1">
    <source>
        <dbReference type="ARBA" id="ARBA00023002"/>
    </source>
</evidence>
<proteinExistence type="predicted"/>
<dbReference type="EC" id="1.1.-.-" evidence="5"/>
<accession>A0ABT8Y6D7</accession>